<evidence type="ECO:0000256" key="1">
    <source>
        <dbReference type="SAM" id="MobiDB-lite"/>
    </source>
</evidence>
<dbReference type="NCBIfam" id="TIGR04433">
    <property type="entry name" value="UrcA_uranyl"/>
    <property type="match status" value="1"/>
</dbReference>
<organism evidence="2 3">
    <name type="scientific">Sphingomonas oleivorans</name>
    <dbReference type="NCBI Taxonomy" id="1735121"/>
    <lineage>
        <taxon>Bacteria</taxon>
        <taxon>Pseudomonadati</taxon>
        <taxon>Pseudomonadota</taxon>
        <taxon>Alphaproteobacteria</taxon>
        <taxon>Sphingomonadales</taxon>
        <taxon>Sphingomonadaceae</taxon>
        <taxon>Sphingomonas</taxon>
    </lineage>
</organism>
<proteinExistence type="predicted"/>
<sequence length="157" mass="17212">MARCRRDPSCPAYKNTRRHHVECRPQENAMPTPRSGPSPRPSWAIAIAAILSFGASAAHADPQIQVDATSGDSITRTKIVHTDDLNLASPVAQRRLELRIARAAREVCGYSSMHGLRPPESYLRCEEGALAGAARQWAPLQKSAERDSGRSSIRLMD</sequence>
<comment type="caution">
    <text evidence="2">The sequence shown here is derived from an EMBL/GenBank/DDBJ whole genome shotgun (WGS) entry which is preliminary data.</text>
</comment>
<dbReference type="AlphaFoldDB" id="A0A2T5G152"/>
<dbReference type="InterPro" id="IPR030972">
    <property type="entry name" value="UrcA_uranyl"/>
</dbReference>
<gene>
    <name evidence="2" type="ORF">CLG96_01500</name>
</gene>
<evidence type="ECO:0008006" key="4">
    <source>
        <dbReference type="Google" id="ProtNLM"/>
    </source>
</evidence>
<keyword evidence="3" id="KW-1185">Reference proteome</keyword>
<dbReference type="EMBL" id="NWBU01000004">
    <property type="protein sequence ID" value="PTQ12850.1"/>
    <property type="molecule type" value="Genomic_DNA"/>
</dbReference>
<feature type="region of interest" description="Disordered" evidence="1">
    <location>
        <begin position="16"/>
        <end position="41"/>
    </location>
</feature>
<evidence type="ECO:0000313" key="2">
    <source>
        <dbReference type="EMBL" id="PTQ12850.1"/>
    </source>
</evidence>
<accession>A0A2T5G152</accession>
<reference evidence="2 3" key="1">
    <citation type="submission" date="2017-09" db="EMBL/GenBank/DDBJ databases">
        <title>Sphingomonas panjinensis sp.nov., isolated from oil-contaminated soil.</title>
        <authorList>
            <person name="Wang L."/>
            <person name="Chen L."/>
        </authorList>
    </citation>
    <scope>NUCLEOTIDE SEQUENCE [LARGE SCALE GENOMIC DNA]</scope>
    <source>
        <strain evidence="2 3">FW-11</strain>
    </source>
</reference>
<dbReference type="Proteomes" id="UP000244162">
    <property type="component" value="Unassembled WGS sequence"/>
</dbReference>
<name>A0A2T5G152_9SPHN</name>
<evidence type="ECO:0000313" key="3">
    <source>
        <dbReference type="Proteomes" id="UP000244162"/>
    </source>
</evidence>
<protein>
    <recommendedName>
        <fullName evidence="4">UrcA family protein</fullName>
    </recommendedName>
</protein>